<dbReference type="STRING" id="1212491.LFA_3170"/>
<dbReference type="RefSeq" id="WP_045096812.1">
    <property type="nucleotide sequence ID" value="NZ_LN614827.1"/>
</dbReference>
<keyword evidence="1" id="KW-0812">Transmembrane</keyword>
<organism evidence="3 4">
    <name type="scientific">Legionella fallonii LLAP-10</name>
    <dbReference type="NCBI Taxonomy" id="1212491"/>
    <lineage>
        <taxon>Bacteria</taxon>
        <taxon>Pseudomonadati</taxon>
        <taxon>Pseudomonadota</taxon>
        <taxon>Gammaproteobacteria</taxon>
        <taxon>Legionellales</taxon>
        <taxon>Legionellaceae</taxon>
        <taxon>Legionella</taxon>
    </lineage>
</organism>
<keyword evidence="4" id="KW-1185">Reference proteome</keyword>
<evidence type="ECO:0000259" key="2">
    <source>
        <dbReference type="Pfam" id="PF13681"/>
    </source>
</evidence>
<keyword evidence="1" id="KW-1133">Transmembrane helix</keyword>
<dbReference type="OrthoDB" id="5653538at2"/>
<protein>
    <recommendedName>
        <fullName evidence="2">PilX/PilW C-terminal domain-containing protein</fullName>
    </recommendedName>
</protein>
<dbReference type="EMBL" id="LN614827">
    <property type="protein sequence ID" value="CEG58508.1"/>
    <property type="molecule type" value="Genomic_DNA"/>
</dbReference>
<dbReference type="HOGENOM" id="CLU_103317_2_0_6"/>
<accession>A0A098G7S8</accession>
<dbReference type="Proteomes" id="UP000032430">
    <property type="component" value="Chromosome I"/>
</dbReference>
<feature type="transmembrane region" description="Helical" evidence="1">
    <location>
        <begin position="21"/>
        <end position="40"/>
    </location>
</feature>
<evidence type="ECO:0000313" key="3">
    <source>
        <dbReference type="EMBL" id="CEG58508.1"/>
    </source>
</evidence>
<reference evidence="4" key="1">
    <citation type="submission" date="2014-09" db="EMBL/GenBank/DDBJ databases">
        <authorList>
            <person name="Gomez-Valero L."/>
        </authorList>
    </citation>
    <scope>NUCLEOTIDE SEQUENCE [LARGE SCALE GENOMIC DNA]</scope>
    <source>
        <strain evidence="4">ATCC700992</strain>
    </source>
</reference>
<name>A0A098G7S8_9GAMM</name>
<dbReference type="InterPro" id="IPR025205">
    <property type="entry name" value="PilX/PilW_C"/>
</dbReference>
<dbReference type="Pfam" id="PF13681">
    <property type="entry name" value="PilX"/>
    <property type="match status" value="1"/>
</dbReference>
<evidence type="ECO:0000256" key="1">
    <source>
        <dbReference type="SAM" id="Phobius"/>
    </source>
</evidence>
<keyword evidence="1" id="KW-0472">Membrane</keyword>
<dbReference type="KEGG" id="lfa:LFA_3170"/>
<feature type="domain" description="PilX/PilW C-terminal" evidence="2">
    <location>
        <begin position="81"/>
        <end position="173"/>
    </location>
</feature>
<sequence length="176" mass="18872">MKQPSSINIGQSMANSTKQQGYVLLITLVLMIMLTVLALTQVASNTNQTRVASNATDSEITFEKTEGAVNQAINNLNNGTYTAASFLNNSNGLYVFDPNSPPLWTTINWSSSAVINSFQGNTGSQAAYFIEKLPSVCLPGQNCRTQTNNLYRITARAVGASGSSAVIIQTTLQVQQ</sequence>
<proteinExistence type="predicted"/>
<gene>
    <name evidence="3" type="ORF">LFA_3170</name>
</gene>
<dbReference type="AlphaFoldDB" id="A0A098G7S8"/>
<evidence type="ECO:0000313" key="4">
    <source>
        <dbReference type="Proteomes" id="UP000032430"/>
    </source>
</evidence>